<protein>
    <submittedName>
        <fullName evidence="1">Uncharacterized protein</fullName>
    </submittedName>
</protein>
<evidence type="ECO:0000313" key="1">
    <source>
        <dbReference type="EMBL" id="KKL99484.1"/>
    </source>
</evidence>
<dbReference type="AlphaFoldDB" id="A0A0F9GKS1"/>
<sequence>MARMRVVSMNKWGDGGIQVQFELVPPGEGMAVNHTEMATPDRTMEFSRLMDMKLYDEFDIDTKKVATA</sequence>
<gene>
    <name evidence="1" type="ORF">LCGC14_1813960</name>
</gene>
<name>A0A0F9GKS1_9ZZZZ</name>
<proteinExistence type="predicted"/>
<dbReference type="EMBL" id="LAZR01017664">
    <property type="protein sequence ID" value="KKL99484.1"/>
    <property type="molecule type" value="Genomic_DNA"/>
</dbReference>
<comment type="caution">
    <text evidence="1">The sequence shown here is derived from an EMBL/GenBank/DDBJ whole genome shotgun (WGS) entry which is preliminary data.</text>
</comment>
<organism evidence="1">
    <name type="scientific">marine sediment metagenome</name>
    <dbReference type="NCBI Taxonomy" id="412755"/>
    <lineage>
        <taxon>unclassified sequences</taxon>
        <taxon>metagenomes</taxon>
        <taxon>ecological metagenomes</taxon>
    </lineage>
</organism>
<reference evidence="1" key="1">
    <citation type="journal article" date="2015" name="Nature">
        <title>Complex archaea that bridge the gap between prokaryotes and eukaryotes.</title>
        <authorList>
            <person name="Spang A."/>
            <person name="Saw J.H."/>
            <person name="Jorgensen S.L."/>
            <person name="Zaremba-Niedzwiedzka K."/>
            <person name="Martijn J."/>
            <person name="Lind A.E."/>
            <person name="van Eijk R."/>
            <person name="Schleper C."/>
            <person name="Guy L."/>
            <person name="Ettema T.J."/>
        </authorList>
    </citation>
    <scope>NUCLEOTIDE SEQUENCE</scope>
</reference>
<accession>A0A0F9GKS1</accession>